<gene>
    <name evidence="2" type="ORF">LIER_08381</name>
</gene>
<dbReference type="InterPro" id="IPR053134">
    <property type="entry name" value="RNA-dir_DNA_polymerase"/>
</dbReference>
<evidence type="ECO:0000313" key="2">
    <source>
        <dbReference type="EMBL" id="GAA0149123.1"/>
    </source>
</evidence>
<dbReference type="InterPro" id="IPR043502">
    <property type="entry name" value="DNA/RNA_pol_sf"/>
</dbReference>
<dbReference type="EMBL" id="BAABME010001353">
    <property type="protein sequence ID" value="GAA0149123.1"/>
    <property type="molecule type" value="Genomic_DNA"/>
</dbReference>
<dbReference type="InterPro" id="IPR000477">
    <property type="entry name" value="RT_dom"/>
</dbReference>
<dbReference type="Pfam" id="PF00078">
    <property type="entry name" value="RVT_1"/>
    <property type="match status" value="1"/>
</dbReference>
<dbReference type="PANTHER" id="PTHR24559:SF439">
    <property type="entry name" value="RETROTRANSPOSON, UNCLASSIFIED-LIKE PROTEIN"/>
    <property type="match status" value="1"/>
</dbReference>
<dbReference type="AlphaFoldDB" id="A0AAV3PD19"/>
<evidence type="ECO:0000313" key="3">
    <source>
        <dbReference type="Proteomes" id="UP001454036"/>
    </source>
</evidence>
<dbReference type="SUPFAM" id="SSF56672">
    <property type="entry name" value="DNA/RNA polymerases"/>
    <property type="match status" value="1"/>
</dbReference>
<dbReference type="CDD" id="cd01647">
    <property type="entry name" value="RT_LTR"/>
    <property type="match status" value="1"/>
</dbReference>
<dbReference type="Gene3D" id="3.30.70.270">
    <property type="match status" value="1"/>
</dbReference>
<comment type="caution">
    <text evidence="2">The sequence shown here is derived from an EMBL/GenBank/DDBJ whole genome shotgun (WGS) entry which is preliminary data.</text>
</comment>
<keyword evidence="3" id="KW-1185">Reference proteome</keyword>
<reference evidence="2 3" key="1">
    <citation type="submission" date="2024-01" db="EMBL/GenBank/DDBJ databases">
        <title>The complete chloroplast genome sequence of Lithospermum erythrorhizon: insights into the phylogenetic relationship among Boraginaceae species and the maternal lineages of purple gromwells.</title>
        <authorList>
            <person name="Okada T."/>
            <person name="Watanabe K."/>
        </authorList>
    </citation>
    <scope>NUCLEOTIDE SEQUENCE [LARGE SCALE GENOMIC DNA]</scope>
</reference>
<sequence>MDATTGHESLTFMDGSLVYNQIRMYPVDEELMAFRTPKGVYCYKVIPFGLKNVSATNQSAMQKIFDDMLHKNFELYQLKMSPLKCAFGVTSGKFLGFVFHRHGIEIEQAKIDYVIALAEPHNMHEFKRLQG</sequence>
<name>A0AAV3PD19_LITER</name>
<dbReference type="Proteomes" id="UP001454036">
    <property type="component" value="Unassembled WGS sequence"/>
</dbReference>
<dbReference type="InterPro" id="IPR043128">
    <property type="entry name" value="Rev_trsase/Diguanyl_cyclase"/>
</dbReference>
<dbReference type="Gene3D" id="3.10.10.10">
    <property type="entry name" value="HIV Type 1 Reverse Transcriptase, subunit A, domain 1"/>
    <property type="match status" value="1"/>
</dbReference>
<accession>A0AAV3PD19</accession>
<dbReference type="PANTHER" id="PTHR24559">
    <property type="entry name" value="TRANSPOSON TY3-I GAG-POL POLYPROTEIN"/>
    <property type="match status" value="1"/>
</dbReference>
<organism evidence="2 3">
    <name type="scientific">Lithospermum erythrorhizon</name>
    <name type="common">Purple gromwell</name>
    <name type="synonym">Lithospermum officinale var. erythrorhizon</name>
    <dbReference type="NCBI Taxonomy" id="34254"/>
    <lineage>
        <taxon>Eukaryota</taxon>
        <taxon>Viridiplantae</taxon>
        <taxon>Streptophyta</taxon>
        <taxon>Embryophyta</taxon>
        <taxon>Tracheophyta</taxon>
        <taxon>Spermatophyta</taxon>
        <taxon>Magnoliopsida</taxon>
        <taxon>eudicotyledons</taxon>
        <taxon>Gunneridae</taxon>
        <taxon>Pentapetalae</taxon>
        <taxon>asterids</taxon>
        <taxon>lamiids</taxon>
        <taxon>Boraginales</taxon>
        <taxon>Boraginaceae</taxon>
        <taxon>Boraginoideae</taxon>
        <taxon>Lithospermeae</taxon>
        <taxon>Lithospermum</taxon>
    </lineage>
</organism>
<evidence type="ECO:0000259" key="1">
    <source>
        <dbReference type="Pfam" id="PF00078"/>
    </source>
</evidence>
<feature type="domain" description="Reverse transcriptase" evidence="1">
    <location>
        <begin position="3"/>
        <end position="71"/>
    </location>
</feature>
<proteinExistence type="predicted"/>
<protein>
    <recommendedName>
        <fullName evidence="1">Reverse transcriptase domain-containing protein</fullName>
    </recommendedName>
</protein>